<dbReference type="InterPro" id="IPR050664">
    <property type="entry name" value="Octanoyltrans_LipM/LipL"/>
</dbReference>
<evidence type="ECO:0000259" key="4">
    <source>
        <dbReference type="PROSITE" id="PS51733"/>
    </source>
</evidence>
<dbReference type="Proteomes" id="UP000052258">
    <property type="component" value="Unassembled WGS sequence"/>
</dbReference>
<dbReference type="Pfam" id="PF21948">
    <property type="entry name" value="LplA-B_cat"/>
    <property type="match status" value="1"/>
</dbReference>
<evidence type="ECO:0000256" key="3">
    <source>
        <dbReference type="HAMAP-Rule" id="MF_02119"/>
    </source>
</evidence>
<comment type="miscellaneous">
    <text evidence="3">The reaction proceeds via a thioester-linked acyl-enzyme intermediate.</text>
</comment>
<dbReference type="UniPathway" id="UPA00537"/>
<dbReference type="OrthoDB" id="2080934at2"/>
<dbReference type="PATRIC" id="fig|1430899.3.peg.1266"/>
<dbReference type="InterPro" id="IPR045864">
    <property type="entry name" value="aa-tRNA-synth_II/BPL/LPL"/>
</dbReference>
<comment type="catalytic activity">
    <reaction evidence="3">
        <text>N(6)-[(R)-lipoyl]-L-lysyl-[glycine-cleavage complex H protein] + L-lysyl-[lipoyl-carrier protein] = L-lysyl-[glycine-cleavage complex H protein] + N(6)-[(R)-lipoyl]-L-lysyl-[lipoyl-carrier protein]</text>
        <dbReference type="Rhea" id="RHEA:16413"/>
        <dbReference type="Rhea" id="RHEA-COMP:10494"/>
        <dbReference type="Rhea" id="RHEA-COMP:10500"/>
        <dbReference type="Rhea" id="RHEA-COMP:10501"/>
        <dbReference type="Rhea" id="RHEA-COMP:10502"/>
        <dbReference type="ChEBI" id="CHEBI:29969"/>
        <dbReference type="ChEBI" id="CHEBI:83099"/>
        <dbReference type="EC" id="2.3.1.200"/>
    </reaction>
</comment>
<dbReference type="GO" id="GO:0033819">
    <property type="term" value="F:lipoyl(octanoyl) transferase activity"/>
    <property type="evidence" value="ECO:0007669"/>
    <property type="project" value="InterPro"/>
</dbReference>
<dbReference type="GO" id="GO:0017118">
    <property type="term" value="F:lipoyltransferase activity"/>
    <property type="evidence" value="ECO:0007669"/>
    <property type="project" value="UniProtKB-UniRule"/>
</dbReference>
<comment type="pathway">
    <text evidence="3">Protein modification; protein lipoylation via exogenous pathway.</text>
</comment>
<comment type="function">
    <text evidence="3">Catalyzes the amidotransfer (transamidation) of the lipoyl moiety from lipoyl-GcvH to the lipoyl domain of the E2 subunit of lipoate-dependent enzymes. Takes part in a pathway for scavenging of lipoic acid.</text>
</comment>
<dbReference type="InterPro" id="IPR024897">
    <property type="entry name" value="LipL"/>
</dbReference>
<keyword evidence="6" id="KW-1185">Reference proteome</keyword>
<dbReference type="Gene3D" id="3.30.930.10">
    <property type="entry name" value="Bira Bifunctional Protein, Domain 2"/>
    <property type="match status" value="1"/>
</dbReference>
<dbReference type="GO" id="GO:0009249">
    <property type="term" value="P:protein lipoylation"/>
    <property type="evidence" value="ECO:0007669"/>
    <property type="project" value="UniProtKB-UniRule"/>
</dbReference>
<dbReference type="GO" id="GO:0016874">
    <property type="term" value="F:ligase activity"/>
    <property type="evidence" value="ECO:0007669"/>
    <property type="project" value="UniProtKB-KW"/>
</dbReference>
<keyword evidence="1 3" id="KW-0808">Transferase</keyword>
<feature type="domain" description="BPL/LPL catalytic" evidence="4">
    <location>
        <begin position="44"/>
        <end position="229"/>
    </location>
</feature>
<keyword evidence="5" id="KW-0436">Ligase</keyword>
<evidence type="ECO:0000256" key="1">
    <source>
        <dbReference type="ARBA" id="ARBA00022679"/>
    </source>
</evidence>
<dbReference type="AlphaFoldDB" id="A0A0J8J6N4"/>
<reference evidence="5 6" key="1">
    <citation type="journal article" date="2015" name="Genome Biol. Evol.">
        <title>Comparative Genomics of Listeria Sensu Lato: Genus-Wide Differences in Evolutionary Dynamics and the Progressive Gain of Complex, Potentially Pathogenicity-Related Traits through Lateral Gene Transfer.</title>
        <authorList>
            <person name="Chiara M."/>
            <person name="Caruso M."/>
            <person name="D'Erchia A.M."/>
            <person name="Manzari C."/>
            <person name="Fraccalvieri R."/>
            <person name="Goffredo E."/>
            <person name="Latorre L."/>
            <person name="Miccolupo A."/>
            <person name="Padalino I."/>
            <person name="Santagada G."/>
            <person name="Chiocco D."/>
            <person name="Pesole G."/>
            <person name="Horner D.S."/>
            <person name="Parisi A."/>
        </authorList>
    </citation>
    <scope>NUCLEOTIDE SEQUENCE [LARGE SCALE GENOMIC DNA]</scope>
    <source>
        <strain evidence="5 6">1991</strain>
    </source>
</reference>
<proteinExistence type="inferred from homology"/>
<dbReference type="PANTHER" id="PTHR43679:SF2">
    <property type="entry name" value="OCTANOYL-[GCVH]:PROTEIN N-OCTANOYLTRANSFERASE"/>
    <property type="match status" value="1"/>
</dbReference>
<dbReference type="GO" id="GO:0009107">
    <property type="term" value="P:lipoate biosynthetic process"/>
    <property type="evidence" value="ECO:0007669"/>
    <property type="project" value="InterPro"/>
</dbReference>
<dbReference type="InterPro" id="IPR004143">
    <property type="entry name" value="BPL_LPL_catalytic"/>
</dbReference>
<evidence type="ECO:0000313" key="5">
    <source>
        <dbReference type="EMBL" id="KMT59956.1"/>
    </source>
</evidence>
<evidence type="ECO:0000256" key="2">
    <source>
        <dbReference type="ARBA" id="ARBA00023315"/>
    </source>
</evidence>
<dbReference type="HAMAP" id="MF_02119">
    <property type="entry name" value="LipL"/>
    <property type="match status" value="1"/>
</dbReference>
<gene>
    <name evidence="3" type="primary">lipL</name>
    <name evidence="5" type="ORF">X560_1510</name>
</gene>
<dbReference type="EC" id="2.3.1.200" evidence="3"/>
<protein>
    <recommendedName>
        <fullName evidence="3">Lipoyl-[GcvH]:protein N-lipoyltransferase</fullName>
        <ecNumber evidence="3">2.3.1.200</ecNumber>
    </recommendedName>
    <alternativeName>
        <fullName evidence="3">Lipoyl-[GcvH]:E2 amidotransferase</fullName>
    </alternativeName>
</protein>
<sequence length="277" mass="31303">MILEDTLLRQEKWRFLDQTTPNKAFDALQSYATDDTLCRFIGGEISPPTVRGWVHEKTVSIGIQDTKLPKLKEGIQFLQEAGYRVVLRNSGGLAVVLDKDILNVSLILPDVKKGIAINRGYETMHTLIQDMFSDFNQVIKAYEIENSYCPGSYDLSIDGKKFAGISQRRMEKGVAVQIYLGLGGNQGERAELIRSFYEISGKDLQEKYHFPNVDKNVMSTLSLLLGASLTVNDVVLRLLNSLRFYAGELYSSTLTAEELDTLPKYYARIVERNKKIM</sequence>
<dbReference type="CDD" id="cd16443">
    <property type="entry name" value="LplA"/>
    <property type="match status" value="1"/>
</dbReference>
<dbReference type="PANTHER" id="PTHR43679">
    <property type="entry name" value="OCTANOYLTRANSFERASE LIPM-RELATED"/>
    <property type="match status" value="1"/>
</dbReference>
<dbReference type="SUPFAM" id="SSF55681">
    <property type="entry name" value="Class II aaRS and biotin synthetases"/>
    <property type="match status" value="1"/>
</dbReference>
<feature type="site" description="Lowers pKa of active site Cys" evidence="3">
    <location>
        <position position="161"/>
    </location>
</feature>
<dbReference type="NCBIfam" id="NF047857">
    <property type="entry name" value="LipGcvHLiptaseLipL"/>
    <property type="match status" value="1"/>
</dbReference>
<accession>A0A0J8J6N4</accession>
<name>A0A0J8J6N4_9LIST</name>
<comment type="caution">
    <text evidence="5">The sequence shown here is derived from an EMBL/GenBank/DDBJ whole genome shotgun (WGS) entry which is preliminary data.</text>
</comment>
<dbReference type="PROSITE" id="PS51733">
    <property type="entry name" value="BPL_LPL_CATALYTIC"/>
    <property type="match status" value="1"/>
</dbReference>
<organism evidence="5 6">
    <name type="scientific">Listeria fleischmannii 1991</name>
    <dbReference type="NCBI Taxonomy" id="1430899"/>
    <lineage>
        <taxon>Bacteria</taxon>
        <taxon>Bacillati</taxon>
        <taxon>Bacillota</taxon>
        <taxon>Bacilli</taxon>
        <taxon>Bacillales</taxon>
        <taxon>Listeriaceae</taxon>
        <taxon>Listeria</taxon>
    </lineage>
</organism>
<evidence type="ECO:0000313" key="6">
    <source>
        <dbReference type="Proteomes" id="UP000052258"/>
    </source>
</evidence>
<keyword evidence="2 3" id="KW-0012">Acyltransferase</keyword>
<feature type="active site" description="Acyl-thioester intermediate" evidence="3">
    <location>
        <position position="149"/>
    </location>
</feature>
<comment type="similarity">
    <text evidence="3">Belongs to the octanoyltransferase LipL family.</text>
</comment>
<dbReference type="RefSeq" id="WP_007476823.1">
    <property type="nucleotide sequence ID" value="NZ_KQ130614.1"/>
</dbReference>
<dbReference type="EMBL" id="AZHO01000012">
    <property type="protein sequence ID" value="KMT59956.1"/>
    <property type="molecule type" value="Genomic_DNA"/>
</dbReference>